<proteinExistence type="predicted"/>
<accession>A0ABQ5MT07</accession>
<evidence type="ECO:0000313" key="2">
    <source>
        <dbReference type="Proteomes" id="UP001209654"/>
    </source>
</evidence>
<dbReference type="Proteomes" id="UP001209654">
    <property type="component" value="Unassembled WGS sequence"/>
</dbReference>
<keyword evidence="2" id="KW-1185">Reference proteome</keyword>
<reference evidence="1 2" key="1">
    <citation type="journal article" date="2023" name="Int. J. Syst. Evol. Microbiol.">
        <title>Arthrobacter mangrovi sp. nov., an actinobacterium isolated from the rhizosphere of a mangrove.</title>
        <authorList>
            <person name="Hamada M."/>
            <person name="Saitou S."/>
            <person name="Enomoto N."/>
            <person name="Nanri K."/>
            <person name="Hidaka K."/>
            <person name="Miura T."/>
            <person name="Tamura T."/>
        </authorList>
    </citation>
    <scope>NUCLEOTIDE SEQUENCE [LARGE SCALE GENOMIC DNA]</scope>
    <source>
        <strain evidence="1 2">NBRC 112813</strain>
    </source>
</reference>
<organism evidence="1 2">
    <name type="scientific">Arthrobacter mangrovi</name>
    <dbReference type="NCBI Taxonomy" id="2966350"/>
    <lineage>
        <taxon>Bacteria</taxon>
        <taxon>Bacillati</taxon>
        <taxon>Actinomycetota</taxon>
        <taxon>Actinomycetes</taxon>
        <taxon>Micrococcales</taxon>
        <taxon>Micrococcaceae</taxon>
        <taxon>Arthrobacter</taxon>
    </lineage>
</organism>
<gene>
    <name evidence="1" type="ORF">AHIS1636_15350</name>
</gene>
<dbReference type="RefSeq" id="WP_264795219.1">
    <property type="nucleotide sequence ID" value="NZ_BRVS01000005.1"/>
</dbReference>
<name>A0ABQ5MT07_9MICC</name>
<dbReference type="EMBL" id="BRVS01000005">
    <property type="protein sequence ID" value="GLB67096.1"/>
    <property type="molecule type" value="Genomic_DNA"/>
</dbReference>
<comment type="caution">
    <text evidence="1">The sequence shown here is derived from an EMBL/GenBank/DDBJ whole genome shotgun (WGS) entry which is preliminary data.</text>
</comment>
<protein>
    <submittedName>
        <fullName evidence="1">Uncharacterized protein</fullName>
    </submittedName>
</protein>
<evidence type="ECO:0000313" key="1">
    <source>
        <dbReference type="EMBL" id="GLB67096.1"/>
    </source>
</evidence>
<sequence>MAAFPHKEPRTEAFASVHTGEQLEQLSGIAARQPYVSQGPWLTAGSLQLLQTAAESGRLGRFGIAGKAAELDQLVSAGLLTDKGKLTGQGRLVTSPWRDSVASLRIAAQFGGRASVFQAWLGPEGCLVLAGPSYDRFLAGNSQAGHQLDFLALGHLYPAIAAWVGIAPAWSLASEPLSIDLQTVNRRFGGETVPVPEGADPVLVNMWRQPWFIWQLLVEPESGHPETFINAGESGHYHLAVAEDRAQLNARPSGALYRDLARAIDRAVHR</sequence>